<evidence type="ECO:0000259" key="2">
    <source>
        <dbReference type="PROSITE" id="PS51186"/>
    </source>
</evidence>
<comment type="caution">
    <text evidence="3">The sequence shown here is derived from an EMBL/GenBank/DDBJ whole genome shotgun (WGS) entry which is preliminary data.</text>
</comment>
<dbReference type="Proteomes" id="UP001501207">
    <property type="component" value="Unassembled WGS sequence"/>
</dbReference>
<dbReference type="InterPro" id="IPR050769">
    <property type="entry name" value="NAT_camello-type"/>
</dbReference>
<dbReference type="EMBL" id="BAABFN010000005">
    <property type="protein sequence ID" value="GAA4312536.1"/>
    <property type="molecule type" value="Genomic_DNA"/>
</dbReference>
<reference evidence="4" key="1">
    <citation type="journal article" date="2019" name="Int. J. Syst. Evol. Microbiol.">
        <title>The Global Catalogue of Microorganisms (GCM) 10K type strain sequencing project: providing services to taxonomists for standard genome sequencing and annotation.</title>
        <authorList>
            <consortium name="The Broad Institute Genomics Platform"/>
            <consortium name="The Broad Institute Genome Sequencing Center for Infectious Disease"/>
            <person name="Wu L."/>
            <person name="Ma J."/>
        </authorList>
    </citation>
    <scope>NUCLEOTIDE SEQUENCE [LARGE SCALE GENOMIC DNA]</scope>
    <source>
        <strain evidence="4">JCM 17664</strain>
    </source>
</reference>
<proteinExistence type="predicted"/>
<feature type="domain" description="N-acetyltransferase" evidence="2">
    <location>
        <begin position="15"/>
        <end position="161"/>
    </location>
</feature>
<dbReference type="InterPro" id="IPR016181">
    <property type="entry name" value="Acyl_CoA_acyltransferase"/>
</dbReference>
<keyword evidence="4" id="KW-1185">Reference proteome</keyword>
<dbReference type="Gene3D" id="3.40.630.30">
    <property type="match status" value="1"/>
</dbReference>
<dbReference type="InterPro" id="IPR000182">
    <property type="entry name" value="GNAT_dom"/>
</dbReference>
<dbReference type="SUPFAM" id="SSF55729">
    <property type="entry name" value="Acyl-CoA N-acyltransferases (Nat)"/>
    <property type="match status" value="1"/>
</dbReference>
<evidence type="ECO:0000256" key="1">
    <source>
        <dbReference type="ARBA" id="ARBA00022679"/>
    </source>
</evidence>
<evidence type="ECO:0000313" key="3">
    <source>
        <dbReference type="EMBL" id="GAA4312536.1"/>
    </source>
</evidence>
<dbReference type="PANTHER" id="PTHR13947">
    <property type="entry name" value="GNAT FAMILY N-ACETYLTRANSFERASE"/>
    <property type="match status" value="1"/>
</dbReference>
<gene>
    <name evidence="3" type="ORF">GCM10023143_22270</name>
</gene>
<dbReference type="RefSeq" id="WP_344979259.1">
    <property type="nucleotide sequence ID" value="NZ_BAABFN010000005.1"/>
</dbReference>
<dbReference type="CDD" id="cd04301">
    <property type="entry name" value="NAT_SF"/>
    <property type="match status" value="1"/>
</dbReference>
<dbReference type="PANTHER" id="PTHR13947:SF37">
    <property type="entry name" value="LD18367P"/>
    <property type="match status" value="1"/>
</dbReference>
<protein>
    <recommendedName>
        <fullName evidence="2">N-acetyltransferase domain-containing protein</fullName>
    </recommendedName>
</protein>
<dbReference type="Pfam" id="PF00583">
    <property type="entry name" value="Acetyltransf_1"/>
    <property type="match status" value="1"/>
</dbReference>
<accession>A0ABP8FWL9</accession>
<dbReference type="PROSITE" id="PS51186">
    <property type="entry name" value="GNAT"/>
    <property type="match status" value="1"/>
</dbReference>
<name>A0ABP8FWL9_9BACT</name>
<sequence>MKDIQIRTHINPGDLGFVVYRHGVLYSEEYNYGVSFETYVGAGLYEFYKNFNPRLDSVWICELDNKIVGFLLLMHRENNAAQLRYFYFEPECRGMGLGNKLMQLFLDFAKECGYRSAYLWTTNELVAAHHLYKKFGFTLTEEKTSHEFGKPLVEQRYDLIL</sequence>
<keyword evidence="1" id="KW-0808">Transferase</keyword>
<evidence type="ECO:0000313" key="4">
    <source>
        <dbReference type="Proteomes" id="UP001501207"/>
    </source>
</evidence>
<organism evidence="3 4">
    <name type="scientific">Compostibacter hankyongensis</name>
    <dbReference type="NCBI Taxonomy" id="1007089"/>
    <lineage>
        <taxon>Bacteria</taxon>
        <taxon>Pseudomonadati</taxon>
        <taxon>Bacteroidota</taxon>
        <taxon>Chitinophagia</taxon>
        <taxon>Chitinophagales</taxon>
        <taxon>Chitinophagaceae</taxon>
        <taxon>Compostibacter</taxon>
    </lineage>
</organism>